<dbReference type="InterPro" id="IPR005501">
    <property type="entry name" value="LamB/YcsF/PxpA-like"/>
</dbReference>
<keyword evidence="2" id="KW-1185">Reference proteome</keyword>
<accession>A0A9P4P450</accession>
<evidence type="ECO:0000313" key="1">
    <source>
        <dbReference type="EMBL" id="KAF2437995.1"/>
    </source>
</evidence>
<dbReference type="Pfam" id="PF03746">
    <property type="entry name" value="LamB_YcsF"/>
    <property type="match status" value="1"/>
</dbReference>
<name>A0A9P4P450_9PLEO</name>
<dbReference type="AlphaFoldDB" id="A0A9P4P450"/>
<proteinExistence type="predicted"/>
<dbReference type="OrthoDB" id="5295431at2759"/>
<reference evidence="1" key="1">
    <citation type="journal article" date="2020" name="Stud. Mycol.">
        <title>101 Dothideomycetes genomes: a test case for predicting lifestyles and emergence of pathogens.</title>
        <authorList>
            <person name="Haridas S."/>
            <person name="Albert R."/>
            <person name="Binder M."/>
            <person name="Bloem J."/>
            <person name="Labutti K."/>
            <person name="Salamov A."/>
            <person name="Andreopoulos B."/>
            <person name="Baker S."/>
            <person name="Barry K."/>
            <person name="Bills G."/>
            <person name="Bluhm B."/>
            <person name="Cannon C."/>
            <person name="Castanera R."/>
            <person name="Culley D."/>
            <person name="Daum C."/>
            <person name="Ezra D."/>
            <person name="Gonzalez J."/>
            <person name="Henrissat B."/>
            <person name="Kuo A."/>
            <person name="Liang C."/>
            <person name="Lipzen A."/>
            <person name="Lutzoni F."/>
            <person name="Magnuson J."/>
            <person name="Mondo S."/>
            <person name="Nolan M."/>
            <person name="Ohm R."/>
            <person name="Pangilinan J."/>
            <person name="Park H.-J."/>
            <person name="Ramirez L."/>
            <person name="Alfaro M."/>
            <person name="Sun H."/>
            <person name="Tritt A."/>
            <person name="Yoshinaga Y."/>
            <person name="Zwiers L.-H."/>
            <person name="Turgeon B."/>
            <person name="Goodwin S."/>
            <person name="Spatafora J."/>
            <person name="Crous P."/>
            <person name="Grigoriev I."/>
        </authorList>
    </citation>
    <scope>NUCLEOTIDE SEQUENCE</scope>
    <source>
        <strain evidence="1">CBS 690.94</strain>
    </source>
</reference>
<dbReference type="GO" id="GO:0005975">
    <property type="term" value="P:carbohydrate metabolic process"/>
    <property type="evidence" value="ECO:0007669"/>
    <property type="project" value="InterPro"/>
</dbReference>
<dbReference type="InterPro" id="IPR011330">
    <property type="entry name" value="Glyco_hydro/deAcase_b/a-brl"/>
</dbReference>
<protein>
    <submittedName>
        <fullName evidence="1">LamB/YcsF</fullName>
    </submittedName>
</protein>
<dbReference type="EMBL" id="MU001514">
    <property type="protein sequence ID" value="KAF2437995.1"/>
    <property type="molecule type" value="Genomic_DNA"/>
</dbReference>
<dbReference type="PANTHER" id="PTHR30292:SF0">
    <property type="entry name" value="5-OXOPROLINASE SUBUNIT A"/>
    <property type="match status" value="1"/>
</dbReference>
<evidence type="ECO:0000313" key="2">
    <source>
        <dbReference type="Proteomes" id="UP000799764"/>
    </source>
</evidence>
<comment type="caution">
    <text evidence="1">The sequence shown here is derived from an EMBL/GenBank/DDBJ whole genome shotgun (WGS) entry which is preliminary data.</text>
</comment>
<dbReference type="Gene3D" id="3.20.20.370">
    <property type="entry name" value="Glycoside hydrolase/deacetylase"/>
    <property type="match status" value="1"/>
</dbReference>
<gene>
    <name evidence="1" type="ORF">P171DRAFT_526741</name>
</gene>
<organism evidence="1 2">
    <name type="scientific">Karstenula rhodostoma CBS 690.94</name>
    <dbReference type="NCBI Taxonomy" id="1392251"/>
    <lineage>
        <taxon>Eukaryota</taxon>
        <taxon>Fungi</taxon>
        <taxon>Dikarya</taxon>
        <taxon>Ascomycota</taxon>
        <taxon>Pezizomycotina</taxon>
        <taxon>Dothideomycetes</taxon>
        <taxon>Pleosporomycetidae</taxon>
        <taxon>Pleosporales</taxon>
        <taxon>Massarineae</taxon>
        <taxon>Didymosphaeriaceae</taxon>
        <taxon>Karstenula</taxon>
    </lineage>
</organism>
<dbReference type="PANTHER" id="PTHR30292">
    <property type="entry name" value="UNCHARACTERIZED PROTEIN YBGL-RELATED"/>
    <property type="match status" value="1"/>
</dbReference>
<dbReference type="NCBIfam" id="NF003814">
    <property type="entry name" value="PRK05406.1-3"/>
    <property type="match status" value="1"/>
</dbReference>
<dbReference type="Proteomes" id="UP000799764">
    <property type="component" value="Unassembled WGS sequence"/>
</dbReference>
<sequence>MPAIKHPVKINVDLGEGYGNFKCGPDDELIPLIDHANIACGFHAGDPLIMHQTVLACKKHNIAVGAHPGLPDIQGFGRREIKMSPEELTAAVRYQVGALKAFLDAEDVPLHHVKPHGVLYGMMYRDKEVCRAVYAGVPKGTTVFGLAGTLHEEVAKEMGLPFVAELYGDVKYNSDNTLVIDRKKKPWHPDETRKHVRSQVENATVTTATGEELQLPVGDYEVSLCCHSDSPGAVDIVRAAREIVDQFNSSHFPNIRKGS</sequence>
<dbReference type="SUPFAM" id="SSF88713">
    <property type="entry name" value="Glycoside hydrolase/deacetylase"/>
    <property type="match status" value="1"/>
</dbReference>